<keyword evidence="2" id="KW-1185">Reference proteome</keyword>
<reference evidence="1 2" key="1">
    <citation type="journal article" date="2007" name="Nature">
        <title>Evolution of genes and genomes on the Drosophila phylogeny.</title>
        <authorList>
            <consortium name="Drosophila 12 Genomes Consortium"/>
            <person name="Clark A.G."/>
            <person name="Eisen M.B."/>
            <person name="Smith D.R."/>
            <person name="Bergman C.M."/>
            <person name="Oliver B."/>
            <person name="Markow T.A."/>
            <person name="Kaufman T.C."/>
            <person name="Kellis M."/>
            <person name="Gelbart W."/>
            <person name="Iyer V.N."/>
            <person name="Pollard D.A."/>
            <person name="Sackton T.B."/>
            <person name="Larracuente A.M."/>
            <person name="Singh N.D."/>
            <person name="Abad J.P."/>
            <person name="Abt D.N."/>
            <person name="Adryan B."/>
            <person name="Aguade M."/>
            <person name="Akashi H."/>
            <person name="Anderson W.W."/>
            <person name="Aquadro C.F."/>
            <person name="Ardell D.H."/>
            <person name="Arguello R."/>
            <person name="Artieri C.G."/>
            <person name="Barbash D.A."/>
            <person name="Barker D."/>
            <person name="Barsanti P."/>
            <person name="Batterham P."/>
            <person name="Batzoglou S."/>
            <person name="Begun D."/>
            <person name="Bhutkar A."/>
            <person name="Blanco E."/>
            <person name="Bosak S.A."/>
            <person name="Bradley R.K."/>
            <person name="Brand A.D."/>
            <person name="Brent M.R."/>
            <person name="Brooks A.N."/>
            <person name="Brown R.H."/>
            <person name="Butlin R.K."/>
            <person name="Caggese C."/>
            <person name="Calvi B.R."/>
            <person name="Bernardo de Carvalho A."/>
            <person name="Caspi A."/>
            <person name="Castrezana S."/>
            <person name="Celniker S.E."/>
            <person name="Chang J.L."/>
            <person name="Chapple C."/>
            <person name="Chatterji S."/>
            <person name="Chinwalla A."/>
            <person name="Civetta A."/>
            <person name="Clifton S.W."/>
            <person name="Comeron J.M."/>
            <person name="Costello J.C."/>
            <person name="Coyne J.A."/>
            <person name="Daub J."/>
            <person name="David R.G."/>
            <person name="Delcher A.L."/>
            <person name="Delehaunty K."/>
            <person name="Do C.B."/>
            <person name="Ebling H."/>
            <person name="Edwards K."/>
            <person name="Eickbush T."/>
            <person name="Evans J.D."/>
            <person name="Filipski A."/>
            <person name="Findeiss S."/>
            <person name="Freyhult E."/>
            <person name="Fulton L."/>
            <person name="Fulton R."/>
            <person name="Garcia A.C."/>
            <person name="Gardiner A."/>
            <person name="Garfield D.A."/>
            <person name="Garvin B.E."/>
            <person name="Gibson G."/>
            <person name="Gilbert D."/>
            <person name="Gnerre S."/>
            <person name="Godfrey J."/>
            <person name="Good R."/>
            <person name="Gotea V."/>
            <person name="Gravely B."/>
            <person name="Greenberg A.J."/>
            <person name="Griffiths-Jones S."/>
            <person name="Gross S."/>
            <person name="Guigo R."/>
            <person name="Gustafson E.A."/>
            <person name="Haerty W."/>
            <person name="Hahn M.W."/>
            <person name="Halligan D.L."/>
            <person name="Halpern A.L."/>
            <person name="Halter G.M."/>
            <person name="Han M.V."/>
            <person name="Heger A."/>
            <person name="Hillier L."/>
            <person name="Hinrichs A.S."/>
            <person name="Holmes I."/>
            <person name="Hoskins R.A."/>
            <person name="Hubisz M.J."/>
            <person name="Hultmark D."/>
            <person name="Huntley M.A."/>
            <person name="Jaffe D.B."/>
            <person name="Jagadeeshan S."/>
            <person name="Jeck W.R."/>
            <person name="Johnson J."/>
            <person name="Jones C.D."/>
            <person name="Jordan W.C."/>
            <person name="Karpen G.H."/>
            <person name="Kataoka E."/>
            <person name="Keightley P.D."/>
            <person name="Kheradpour P."/>
            <person name="Kirkness E.F."/>
            <person name="Koerich L.B."/>
            <person name="Kristiansen K."/>
            <person name="Kudrna D."/>
            <person name="Kulathinal R.J."/>
            <person name="Kumar S."/>
            <person name="Kwok R."/>
            <person name="Lander E."/>
            <person name="Langley C.H."/>
            <person name="Lapoint R."/>
            <person name="Lazzaro B.P."/>
            <person name="Lee S.J."/>
            <person name="Levesque L."/>
            <person name="Li R."/>
            <person name="Lin C.F."/>
            <person name="Lin M.F."/>
            <person name="Lindblad-Toh K."/>
            <person name="Llopart A."/>
            <person name="Long M."/>
            <person name="Low L."/>
            <person name="Lozovsky E."/>
            <person name="Lu J."/>
            <person name="Luo M."/>
            <person name="Machado C.A."/>
            <person name="Makalowski W."/>
            <person name="Marzo M."/>
            <person name="Matsuda M."/>
            <person name="Matzkin L."/>
            <person name="McAllister B."/>
            <person name="McBride C.S."/>
            <person name="McKernan B."/>
            <person name="McKernan K."/>
            <person name="Mendez-Lago M."/>
            <person name="Minx P."/>
            <person name="Mollenhauer M.U."/>
            <person name="Montooth K."/>
            <person name="Mount S.M."/>
            <person name="Mu X."/>
            <person name="Myers E."/>
            <person name="Negre B."/>
            <person name="Newfeld S."/>
            <person name="Nielsen R."/>
            <person name="Noor M.A."/>
            <person name="O'Grady P."/>
            <person name="Pachter L."/>
            <person name="Papaceit M."/>
            <person name="Parisi M.J."/>
            <person name="Parisi M."/>
            <person name="Parts L."/>
            <person name="Pedersen J.S."/>
            <person name="Pesole G."/>
            <person name="Phillippy A.M."/>
            <person name="Ponting C.P."/>
            <person name="Pop M."/>
            <person name="Porcelli D."/>
            <person name="Powell J.R."/>
            <person name="Prohaska S."/>
            <person name="Pruitt K."/>
            <person name="Puig M."/>
            <person name="Quesneville H."/>
            <person name="Ram K.R."/>
            <person name="Rand D."/>
            <person name="Rasmussen M.D."/>
            <person name="Reed L.K."/>
            <person name="Reenan R."/>
            <person name="Reily A."/>
            <person name="Remington K.A."/>
            <person name="Rieger T.T."/>
            <person name="Ritchie M.G."/>
            <person name="Robin C."/>
            <person name="Rogers Y.H."/>
            <person name="Rohde C."/>
            <person name="Rozas J."/>
            <person name="Rubenfield M.J."/>
            <person name="Ruiz A."/>
            <person name="Russo S."/>
            <person name="Salzberg S.L."/>
            <person name="Sanchez-Gracia A."/>
            <person name="Saranga D.J."/>
            <person name="Sato H."/>
            <person name="Schaeffer S.W."/>
            <person name="Schatz M.C."/>
            <person name="Schlenke T."/>
            <person name="Schwartz R."/>
            <person name="Segarra C."/>
            <person name="Singh R.S."/>
            <person name="Sirot L."/>
            <person name="Sirota M."/>
            <person name="Sisneros N.B."/>
            <person name="Smith C.D."/>
            <person name="Smith T.F."/>
            <person name="Spieth J."/>
            <person name="Stage D.E."/>
            <person name="Stark A."/>
            <person name="Stephan W."/>
            <person name="Strausberg R.L."/>
            <person name="Strempel S."/>
            <person name="Sturgill D."/>
            <person name="Sutton G."/>
            <person name="Sutton G.G."/>
            <person name="Tao W."/>
            <person name="Teichmann S."/>
            <person name="Tobari Y.N."/>
            <person name="Tomimura Y."/>
            <person name="Tsolas J.M."/>
            <person name="Valente V.L."/>
            <person name="Venter E."/>
            <person name="Venter J.C."/>
            <person name="Vicario S."/>
            <person name="Vieira F.G."/>
            <person name="Vilella A.J."/>
            <person name="Villasante A."/>
            <person name="Walenz B."/>
            <person name="Wang J."/>
            <person name="Wasserman M."/>
            <person name="Watts T."/>
            <person name="Wilson D."/>
            <person name="Wilson R.K."/>
            <person name="Wing R.A."/>
            <person name="Wolfner M.F."/>
            <person name="Wong A."/>
            <person name="Wong G.K."/>
            <person name="Wu C.I."/>
            <person name="Wu G."/>
            <person name="Yamamoto D."/>
            <person name="Yang H.P."/>
            <person name="Yang S.P."/>
            <person name="Yorke J.A."/>
            <person name="Yoshida K."/>
            <person name="Zdobnov E."/>
            <person name="Zhang P."/>
            <person name="Zhang Y."/>
            <person name="Zimin A.V."/>
            <person name="Baldwin J."/>
            <person name="Abdouelleil A."/>
            <person name="Abdulkadir J."/>
            <person name="Abebe A."/>
            <person name="Abera B."/>
            <person name="Abreu J."/>
            <person name="Acer S.C."/>
            <person name="Aftuck L."/>
            <person name="Alexander A."/>
            <person name="An P."/>
            <person name="Anderson E."/>
            <person name="Anderson S."/>
            <person name="Arachi H."/>
            <person name="Azer M."/>
            <person name="Bachantsang P."/>
            <person name="Barry A."/>
            <person name="Bayul T."/>
            <person name="Berlin A."/>
            <person name="Bessette D."/>
            <person name="Bloom T."/>
            <person name="Blye J."/>
            <person name="Boguslavskiy L."/>
            <person name="Bonnet C."/>
            <person name="Boukhgalter B."/>
            <person name="Bourzgui I."/>
            <person name="Brown A."/>
            <person name="Cahill P."/>
            <person name="Channer S."/>
            <person name="Cheshatsang Y."/>
            <person name="Chuda L."/>
            <person name="Citroen M."/>
            <person name="Collymore A."/>
            <person name="Cooke P."/>
            <person name="Costello M."/>
            <person name="D'Aco K."/>
            <person name="Daza R."/>
            <person name="De Haan G."/>
            <person name="DeGray S."/>
            <person name="DeMaso C."/>
            <person name="Dhargay N."/>
            <person name="Dooley K."/>
            <person name="Dooley E."/>
            <person name="Doricent M."/>
            <person name="Dorje P."/>
            <person name="Dorjee K."/>
            <person name="Dupes A."/>
            <person name="Elong R."/>
            <person name="Falk J."/>
            <person name="Farina A."/>
            <person name="Faro S."/>
            <person name="Ferguson D."/>
            <person name="Fisher S."/>
            <person name="Foley C.D."/>
            <person name="Franke A."/>
            <person name="Friedrich D."/>
            <person name="Gadbois L."/>
            <person name="Gearin G."/>
            <person name="Gearin C.R."/>
            <person name="Giannoukos G."/>
            <person name="Goode T."/>
            <person name="Graham J."/>
            <person name="Grandbois E."/>
            <person name="Grewal S."/>
            <person name="Gyaltsen K."/>
            <person name="Hafez N."/>
            <person name="Hagos B."/>
            <person name="Hall J."/>
            <person name="Henson C."/>
            <person name="Hollinger A."/>
            <person name="Honan T."/>
            <person name="Huard M.D."/>
            <person name="Hughes L."/>
            <person name="Hurhula B."/>
            <person name="Husby M.E."/>
            <person name="Kamat A."/>
            <person name="Kanga B."/>
            <person name="Kashin S."/>
            <person name="Khazanovich D."/>
            <person name="Kisner P."/>
            <person name="Lance K."/>
            <person name="Lara M."/>
            <person name="Lee W."/>
            <person name="Lennon N."/>
            <person name="Letendre F."/>
            <person name="LeVine R."/>
            <person name="Lipovsky A."/>
            <person name="Liu X."/>
            <person name="Liu J."/>
            <person name="Liu S."/>
            <person name="Lokyitsang T."/>
            <person name="Lokyitsang Y."/>
            <person name="Lubonja R."/>
            <person name="Lui A."/>
            <person name="MacDonald P."/>
            <person name="Magnisalis V."/>
            <person name="Maru K."/>
            <person name="Matthews C."/>
            <person name="McCusker W."/>
            <person name="McDonough S."/>
            <person name="Mehta T."/>
            <person name="Meldrim J."/>
            <person name="Meneus L."/>
            <person name="Mihai O."/>
            <person name="Mihalev A."/>
            <person name="Mihova T."/>
            <person name="Mittelman R."/>
            <person name="Mlenga V."/>
            <person name="Montmayeur A."/>
            <person name="Mulrain L."/>
            <person name="Navidi A."/>
            <person name="Naylor J."/>
            <person name="Negash T."/>
            <person name="Nguyen T."/>
            <person name="Nguyen N."/>
            <person name="Nicol R."/>
            <person name="Norbu C."/>
            <person name="Norbu N."/>
            <person name="Novod N."/>
            <person name="O'Neill B."/>
            <person name="Osman S."/>
            <person name="Markiewicz E."/>
            <person name="Oyono O.L."/>
            <person name="Patti C."/>
            <person name="Phunkhang P."/>
            <person name="Pierre F."/>
            <person name="Priest M."/>
            <person name="Raghuraman S."/>
            <person name="Rege F."/>
            <person name="Reyes R."/>
            <person name="Rise C."/>
            <person name="Rogov P."/>
            <person name="Ross K."/>
            <person name="Ryan E."/>
            <person name="Settipalli S."/>
            <person name="Shea T."/>
            <person name="Sherpa N."/>
            <person name="Shi L."/>
            <person name="Shih D."/>
            <person name="Sparrow T."/>
            <person name="Spaulding J."/>
            <person name="Stalker J."/>
            <person name="Stange-Thomann N."/>
            <person name="Stavropoulos S."/>
            <person name="Stone C."/>
            <person name="Strader C."/>
            <person name="Tesfaye S."/>
            <person name="Thomson T."/>
            <person name="Thoulutsang Y."/>
            <person name="Thoulutsang D."/>
            <person name="Topham K."/>
            <person name="Topping I."/>
            <person name="Tsamla T."/>
            <person name="Vassiliev H."/>
            <person name="Vo A."/>
            <person name="Wangchuk T."/>
            <person name="Wangdi T."/>
            <person name="Weiand M."/>
            <person name="Wilkinson J."/>
            <person name="Wilson A."/>
            <person name="Yadav S."/>
            <person name="Young G."/>
            <person name="Yu Q."/>
            <person name="Zembek L."/>
            <person name="Zhong D."/>
            <person name="Zimmer A."/>
            <person name="Zwirko Z."/>
            <person name="Jaffe D.B."/>
            <person name="Alvarez P."/>
            <person name="Brockman W."/>
            <person name="Butler J."/>
            <person name="Chin C."/>
            <person name="Gnerre S."/>
            <person name="Grabherr M."/>
            <person name="Kleber M."/>
            <person name="Mauceli E."/>
            <person name="MacCallum I."/>
        </authorList>
    </citation>
    <scope>NUCLEOTIDE SEQUENCE [LARGE SCALE GENOMIC DNA]</scope>
    <source>
        <strain evidence="2">MSH-3 / Tucson 14011-0111.49</strain>
    </source>
</reference>
<evidence type="ECO:0000313" key="2">
    <source>
        <dbReference type="Proteomes" id="UP000008744"/>
    </source>
</evidence>
<organism evidence="2">
    <name type="scientific">Drosophila persimilis</name>
    <name type="common">Fruit fly</name>
    <dbReference type="NCBI Taxonomy" id="7234"/>
    <lineage>
        <taxon>Eukaryota</taxon>
        <taxon>Metazoa</taxon>
        <taxon>Ecdysozoa</taxon>
        <taxon>Arthropoda</taxon>
        <taxon>Hexapoda</taxon>
        <taxon>Insecta</taxon>
        <taxon>Pterygota</taxon>
        <taxon>Neoptera</taxon>
        <taxon>Endopterygota</taxon>
        <taxon>Diptera</taxon>
        <taxon>Brachycera</taxon>
        <taxon>Muscomorpha</taxon>
        <taxon>Ephydroidea</taxon>
        <taxon>Drosophilidae</taxon>
        <taxon>Drosophila</taxon>
        <taxon>Sophophora</taxon>
    </lineage>
</organism>
<dbReference type="Proteomes" id="UP000008744">
    <property type="component" value="Unassembled WGS sequence"/>
</dbReference>
<sequence>MATCKLIIKEQYMRLTDNKWQIGPRCRTARQKWPTIDKKRTAELCKLGRESVSTALPPAQLNAQATRASTWAPVAPAAGDSASAPIQTALPAASYLAWAAFASALFCCVRCYVGCCAYSVAGWGGSYAGRCADISIVRVLCGVPGDDYVSRVAGSEVSNVDAMISSSGDSLLRVYSTSRKGSSRCWRWASCTPAACSSRNLGSIGWFCCLQMIDGTIFCSCHAFVALLAVPP</sequence>
<dbReference type="EMBL" id="CH479277">
    <property type="protein sequence ID" value="EDW40090.1"/>
    <property type="molecule type" value="Genomic_DNA"/>
</dbReference>
<proteinExistence type="predicted"/>
<name>B4HC48_DROPE</name>
<protein>
    <submittedName>
        <fullName evidence="1">GL10267</fullName>
    </submittedName>
</protein>
<gene>
    <name evidence="1" type="primary">Dper\GL10267</name>
    <name evidence="1" type="ORF">Dper_GL10267</name>
</gene>
<dbReference type="AlphaFoldDB" id="B4HC48"/>
<accession>B4HC48</accession>
<dbReference type="HOGENOM" id="CLU_1195941_0_0_1"/>
<evidence type="ECO:0000313" key="1">
    <source>
        <dbReference type="EMBL" id="EDW40090.1"/>
    </source>
</evidence>